<dbReference type="InterPro" id="IPR003131">
    <property type="entry name" value="T1-type_BTB"/>
</dbReference>
<gene>
    <name evidence="3" type="ORF">CELE_T08G3.13</name>
    <name evidence="3 5" type="ORF">T08G3.13</name>
</gene>
<dbReference type="UCSC" id="T08G3.13">
    <property type="organism name" value="c. elegans"/>
</dbReference>
<protein>
    <submittedName>
        <fullName evidence="3">BTB domain-containing protein</fullName>
    </submittedName>
</protein>
<proteinExistence type="predicted"/>
<dbReference type="GO" id="GO:0051260">
    <property type="term" value="P:protein homooligomerization"/>
    <property type="evidence" value="ECO:0007669"/>
    <property type="project" value="InterPro"/>
</dbReference>
<evidence type="ECO:0000313" key="5">
    <source>
        <dbReference type="WormBase" id="T08G3.13"/>
    </source>
</evidence>
<dbReference type="InterPro" id="IPR045068">
    <property type="entry name" value="BACURD1-3"/>
</dbReference>
<dbReference type="AGR" id="WB:WBGene00011621"/>
<dbReference type="InterPro" id="IPR011333">
    <property type="entry name" value="SKP1/BTB/POZ_sf"/>
</dbReference>
<dbReference type="Bgee" id="WBGene00011621">
    <property type="expression patterns" value="Expressed in larva and 1 other cell type or tissue"/>
</dbReference>
<dbReference type="OMA" id="FANHLCF"/>
<feature type="compositionally biased region" description="Polar residues" evidence="1">
    <location>
        <begin position="155"/>
        <end position="177"/>
    </location>
</feature>
<dbReference type="PANTHER" id="PTHR11145">
    <property type="entry name" value="BTB/POZ DOMAIN-CONTAINING ADAPTER FOR CUL3-MEDIATED RHOA DEGRADATION PROTEIN FAMILY MEMBER"/>
    <property type="match status" value="1"/>
</dbReference>
<dbReference type="OrthoDB" id="2414723at2759"/>
<evidence type="ECO:0000313" key="4">
    <source>
        <dbReference type="Proteomes" id="UP000001940"/>
    </source>
</evidence>
<feature type="region of interest" description="Disordered" evidence="1">
    <location>
        <begin position="104"/>
        <end position="177"/>
    </location>
</feature>
<organism evidence="3 4">
    <name type="scientific">Caenorhabditis elegans</name>
    <dbReference type="NCBI Taxonomy" id="6239"/>
    <lineage>
        <taxon>Eukaryota</taxon>
        <taxon>Metazoa</taxon>
        <taxon>Ecdysozoa</taxon>
        <taxon>Nematoda</taxon>
        <taxon>Chromadorea</taxon>
        <taxon>Rhabditida</taxon>
        <taxon>Rhabditina</taxon>
        <taxon>Rhabditomorpha</taxon>
        <taxon>Rhabditoidea</taxon>
        <taxon>Rhabditidae</taxon>
        <taxon>Peloderinae</taxon>
        <taxon>Caenorhabditis</taxon>
    </lineage>
</organism>
<dbReference type="InParanoid" id="Q7YWU7"/>
<dbReference type="WormBase" id="T08G3.13">
    <property type="protein sequence ID" value="CE35000"/>
    <property type="gene ID" value="WBGene00011621"/>
</dbReference>
<reference evidence="3 4" key="1">
    <citation type="journal article" date="1998" name="Science">
        <title>Genome sequence of the nematode C. elegans: a platform for investigating biology.</title>
        <authorList>
            <consortium name="The C. elegans sequencing consortium"/>
            <person name="Sulson J.E."/>
            <person name="Waterston R."/>
        </authorList>
    </citation>
    <scope>NUCLEOTIDE SEQUENCE [LARGE SCALE GENOMIC DNA]</scope>
    <source>
        <strain evidence="3 4">Bristol N2</strain>
    </source>
</reference>
<dbReference type="Pfam" id="PF02214">
    <property type="entry name" value="BTB_2"/>
    <property type="match status" value="1"/>
</dbReference>
<dbReference type="SMART" id="SM00225">
    <property type="entry name" value="BTB"/>
    <property type="match status" value="1"/>
</dbReference>
<dbReference type="SUPFAM" id="SSF54695">
    <property type="entry name" value="POZ domain"/>
    <property type="match status" value="1"/>
</dbReference>
<dbReference type="PANTHER" id="PTHR11145:SF19">
    <property type="entry name" value="BTB DOMAIN-CONTAINING PROTEIN-RELATED"/>
    <property type="match status" value="1"/>
</dbReference>
<sequence>MSVIELCVGGQKFTTTKTTLLKNVCLFQKMAEIKNHNSTMCMFIDRSPAHFDSILNFMRDGEIDFPDAILECRRLRREAVYYELEELVKNCDVEIAKREANINAKNSEDTNSPAASQRLDTLSASDQPVITEVPETPRLPGNGSLSLLEIRDAPSNESIGNQMRTPEIGNTVTTEKV</sequence>
<accession>Q7YWU7</accession>
<evidence type="ECO:0000259" key="2">
    <source>
        <dbReference type="PROSITE" id="PS50097"/>
    </source>
</evidence>
<keyword evidence="4" id="KW-1185">Reference proteome</keyword>
<dbReference type="SMR" id="Q7YWU7"/>
<dbReference type="InterPro" id="IPR000210">
    <property type="entry name" value="BTB/POZ_dom"/>
</dbReference>
<dbReference type="KEGG" id="cel:CELE_T08G3.13"/>
<dbReference type="EMBL" id="BX284605">
    <property type="protein sequence ID" value="CAE17930.1"/>
    <property type="molecule type" value="Genomic_DNA"/>
</dbReference>
<feature type="compositionally biased region" description="Polar residues" evidence="1">
    <location>
        <begin position="104"/>
        <end position="128"/>
    </location>
</feature>
<name>Q7YWU7_CAEEL</name>
<dbReference type="CTD" id="3565152"/>
<dbReference type="PhylomeDB" id="Q7YWU7"/>
<dbReference type="Gene3D" id="3.30.710.10">
    <property type="entry name" value="Potassium Channel Kv1.1, Chain A"/>
    <property type="match status" value="1"/>
</dbReference>
<dbReference type="HOGENOM" id="CLU_1519223_0_0_1"/>
<dbReference type="Proteomes" id="UP000001940">
    <property type="component" value="Chromosome V"/>
</dbReference>
<feature type="domain" description="BTB" evidence="2">
    <location>
        <begin position="2"/>
        <end position="67"/>
    </location>
</feature>
<dbReference type="GeneID" id="3565152"/>
<dbReference type="RefSeq" id="NP_001024123.1">
    <property type="nucleotide sequence ID" value="NM_001028952.1"/>
</dbReference>
<evidence type="ECO:0000313" key="3">
    <source>
        <dbReference type="EMBL" id="CAE17930.1"/>
    </source>
</evidence>
<dbReference type="PaxDb" id="6239-T08G3.13"/>
<dbReference type="eggNOG" id="KOG2716">
    <property type="taxonomic scope" value="Eukaryota"/>
</dbReference>
<dbReference type="AlphaFoldDB" id="Q7YWU7"/>
<dbReference type="PROSITE" id="PS50097">
    <property type="entry name" value="BTB"/>
    <property type="match status" value="1"/>
</dbReference>
<evidence type="ECO:0000256" key="1">
    <source>
        <dbReference type="SAM" id="MobiDB-lite"/>
    </source>
</evidence>